<comment type="subunit">
    <text evidence="4">Binds to mitochondrial small subunit 15S rRNA.</text>
</comment>
<name>A0A168SC46_ABSGL</name>
<dbReference type="NCBIfam" id="TIGR00756">
    <property type="entry name" value="PPR"/>
    <property type="match status" value="5"/>
</dbReference>
<evidence type="ECO:0000256" key="4">
    <source>
        <dbReference type="ARBA" id="ARBA00044511"/>
    </source>
</evidence>
<feature type="repeat" description="PPR" evidence="5">
    <location>
        <begin position="425"/>
        <end position="459"/>
    </location>
</feature>
<feature type="repeat" description="PPR" evidence="5">
    <location>
        <begin position="297"/>
        <end position="331"/>
    </location>
</feature>
<organism evidence="7">
    <name type="scientific">Absidia glauca</name>
    <name type="common">Pin mould</name>
    <dbReference type="NCBI Taxonomy" id="4829"/>
    <lineage>
        <taxon>Eukaryota</taxon>
        <taxon>Fungi</taxon>
        <taxon>Fungi incertae sedis</taxon>
        <taxon>Mucoromycota</taxon>
        <taxon>Mucoromycotina</taxon>
        <taxon>Mucoromycetes</taxon>
        <taxon>Mucorales</taxon>
        <taxon>Cunninghamellaceae</taxon>
        <taxon>Absidia</taxon>
    </lineage>
</organism>
<feature type="repeat" description="PPR" evidence="5">
    <location>
        <begin position="495"/>
        <end position="529"/>
    </location>
</feature>
<dbReference type="Proteomes" id="UP000078561">
    <property type="component" value="Unassembled WGS sequence"/>
</dbReference>
<evidence type="ECO:0000256" key="6">
    <source>
        <dbReference type="SAM" id="MobiDB-lite"/>
    </source>
</evidence>
<feature type="region of interest" description="Disordered" evidence="6">
    <location>
        <begin position="81"/>
        <end position="125"/>
    </location>
</feature>
<feature type="repeat" description="PPR" evidence="5">
    <location>
        <begin position="192"/>
        <end position="226"/>
    </location>
</feature>
<protein>
    <recommendedName>
        <fullName evidence="9">Pentacotripeptide-repeat region of PRORP domain-containing protein</fullName>
    </recommendedName>
</protein>
<evidence type="ECO:0000313" key="8">
    <source>
        <dbReference type="Proteomes" id="UP000078561"/>
    </source>
</evidence>
<dbReference type="PROSITE" id="PS51375">
    <property type="entry name" value="PPR"/>
    <property type="match status" value="5"/>
</dbReference>
<evidence type="ECO:0000256" key="2">
    <source>
        <dbReference type="ARBA" id="ARBA00022737"/>
    </source>
</evidence>
<feature type="compositionally biased region" description="Basic and acidic residues" evidence="6">
    <location>
        <begin position="111"/>
        <end position="125"/>
    </location>
</feature>
<evidence type="ECO:0000256" key="1">
    <source>
        <dbReference type="ARBA" id="ARBA00006192"/>
    </source>
</evidence>
<feature type="repeat" description="PPR" evidence="5">
    <location>
        <begin position="227"/>
        <end position="261"/>
    </location>
</feature>
<dbReference type="PANTHER" id="PTHR47447">
    <property type="entry name" value="OS03G0856100 PROTEIN"/>
    <property type="match status" value="1"/>
</dbReference>
<keyword evidence="8" id="KW-1185">Reference proteome</keyword>
<dbReference type="AlphaFoldDB" id="A0A168SC46"/>
<accession>A0A168SC46</accession>
<dbReference type="OMA" id="LIAKQHW"/>
<dbReference type="EMBL" id="LT554889">
    <property type="protein sequence ID" value="SAM08219.1"/>
    <property type="molecule type" value="Genomic_DNA"/>
</dbReference>
<comment type="similarity">
    <text evidence="1">Belongs to the CCM1 family.</text>
</comment>
<evidence type="ECO:0000256" key="5">
    <source>
        <dbReference type="PROSITE-ProRule" id="PRU00708"/>
    </source>
</evidence>
<proteinExistence type="inferred from homology"/>
<keyword evidence="2" id="KW-0677">Repeat</keyword>
<comment type="function">
    <text evidence="3">Regulates mitochondrial small subunit maturation by controlling 15S rRNA 5'-end processing. Localizes to the 5' precursor of the 15S rRNA in a position that is subsequently occupied by mS47 in the mature yeast mtSSU. Uses structure and sequence-specific RNA recognition, binding to a single-stranded region of the precursor and specifically recognizing bases -6 to -1. The exchange of Ccm1 for mS47 is coupled to the irreversible removal of precursor rRNA that is accompanied by conformational changes of the mitoribosomal proteins uS5m and mS26. These conformational changes signal completion of 5'-end rRNA processing through protection of the mature 5'-end of the 15S rRNA and stabilization of mS47. The removal of the 5' precursor together with the dissociation of Ccm1 may be catalyzed by the 5'-3' exoribonuclease Pet127. Involved in the specific removal of group I introns in mitochondrial encoded transcripts.</text>
</comment>
<evidence type="ECO:0000256" key="3">
    <source>
        <dbReference type="ARBA" id="ARBA00044493"/>
    </source>
</evidence>
<reference evidence="7" key="1">
    <citation type="submission" date="2016-04" db="EMBL/GenBank/DDBJ databases">
        <authorList>
            <person name="Evans L.H."/>
            <person name="Alamgir A."/>
            <person name="Owens N."/>
            <person name="Weber N.D."/>
            <person name="Virtaneva K."/>
            <person name="Barbian K."/>
            <person name="Babar A."/>
            <person name="Rosenke K."/>
        </authorList>
    </citation>
    <scope>NUCLEOTIDE SEQUENCE [LARGE SCALE GENOMIC DNA]</scope>
    <source>
        <strain evidence="7">CBS 101.48</strain>
    </source>
</reference>
<dbReference type="InterPro" id="IPR011990">
    <property type="entry name" value="TPR-like_helical_dom_sf"/>
</dbReference>
<dbReference type="InParanoid" id="A0A168SC46"/>
<dbReference type="Pfam" id="PF13041">
    <property type="entry name" value="PPR_2"/>
    <property type="match status" value="3"/>
</dbReference>
<dbReference type="Pfam" id="PF13812">
    <property type="entry name" value="PPR_3"/>
    <property type="match status" value="1"/>
</dbReference>
<dbReference type="OrthoDB" id="185373at2759"/>
<dbReference type="PANTHER" id="PTHR47447:SF23">
    <property type="entry name" value="PENTACOTRIPEPTIDE-REPEAT REGION OF PRORP DOMAIN-CONTAINING PROTEIN"/>
    <property type="match status" value="1"/>
</dbReference>
<evidence type="ECO:0008006" key="9">
    <source>
        <dbReference type="Google" id="ProtNLM"/>
    </source>
</evidence>
<feature type="compositionally biased region" description="Low complexity" evidence="6">
    <location>
        <begin position="81"/>
        <end position="95"/>
    </location>
</feature>
<dbReference type="InterPro" id="IPR002885">
    <property type="entry name" value="PPR_rpt"/>
</dbReference>
<evidence type="ECO:0000313" key="7">
    <source>
        <dbReference type="EMBL" id="SAM08219.1"/>
    </source>
</evidence>
<dbReference type="Gene3D" id="1.25.40.10">
    <property type="entry name" value="Tetratricopeptide repeat domain"/>
    <property type="match status" value="3"/>
</dbReference>
<gene>
    <name evidence="7" type="primary">ABSGL_13881.1 scaffold 14340</name>
</gene>
<sequence length="548" mass="62698">MSQQYLQCSHTLLVNVLRAIVSKSIASSPTTTSAMTTSSRKTIHLGKTLQGSTSPGLWQARHQLLATPSSRHFYSSLSTMTSTSTSSSFSTNTTASEHDDNDYMMDSLLDDSDRHTTTKPSGRRDYSLKKPQMIYRPLLDKWVNAAHFKEPKKKPKTVADYNRYILFAVRNDQQNKAIKCFRDMERCELKPDTVTYTSIIIGYSRQLDMVRAKKWLKRMRANGVQPDVYTYTSMIDGYMRLCDVDRAEGVFRTMMQRRVQPNIVTYNVLMHHSVVQLDTDTAIKFWTKLSNLGLAADVYSYAILIQGLGNEAMVDEAWRVFEKMKKQGVDVNHVVATTLMGIHVKHKDNSYGIQLFQDFFTQRQPQQLMSPTNHTRNIVLNAAMGHIEVSQINTYYNEFLTLVDGNTPPSSPSPLWGDQVKSSNHVFTYTSFMRAFLRHNDIGMVSQVYQDMIARKVKPTVVTFGTLMLAHAFVPDPQACENMLKELKTHGVKVNVALYTILMRAWAKAKQWEQVKRVYDNMKAEQIQPNKLTMEVLRWAKERTTVTT</sequence>
<dbReference type="STRING" id="4829.A0A168SC46"/>
<dbReference type="SUPFAM" id="SSF81901">
    <property type="entry name" value="HCP-like"/>
    <property type="match status" value="1"/>
</dbReference>